<dbReference type="FunFam" id="3.30.1360.220:FF:000001">
    <property type="entry name" value="Zinc finger, FYVE domain-containing 9a"/>
    <property type="match status" value="1"/>
</dbReference>
<dbReference type="Ensembl" id="ENSANIT00000005941.1">
    <property type="protein sequence ID" value="ENSANIP00000005753.1"/>
    <property type="gene ID" value="ENSANIG00000003819.1"/>
</dbReference>
<proteinExistence type="predicted"/>
<dbReference type="GO" id="GO:0006622">
    <property type="term" value="P:protein targeting to lysosome"/>
    <property type="evidence" value="ECO:0007669"/>
    <property type="project" value="TreeGrafter"/>
</dbReference>
<keyword evidence="2" id="KW-0812">Transmembrane</keyword>
<sequence>IPYHVMSCPVYKLGGVGAGRSPLGDELGVDQSLGGEQLHCPSFVYSSPFIITVVILLVLSLSLLVSSFSIQLNRSCLNPRVLLLFPICSPIPLDTYAKAPFLLPYFQKCACMLYVMQSVLVKEVNNNRNLIWEMLGFLTVIFYLFLVQVFCGGCCKRKCKLQYMEKEARVCTGCYDYINKAQAFERMMSPTGTIPKSSISSECSSVVPPLEEAQMSGSARSPSPSALLPISVLKQPRVEGLCPKEQRRVWFADGILPNGEVADTIKLSSGAKRLSQDFSPVNPDLPEMHMFAVERFGEIPQMESFKTKHSSEALYKSVALETKECFPTAEAEKTSSSSVDQTTSGVPVSPSSCRALCGVENCVRKEISLVPDDDKLPPLLLAVGEKGKDRLVEERPSHQQVTLLLVEGSPNPLTFILNANLLVNVKLITYSSEKCWYFSTNGLHGLGQAEIIILLQCLPDEEIFPSEVFRLFIDIYKDAMKGKLIRNMENITFTENFLGNKEHGGFLFVSPSFQKLEDQILPENPFLCGILIHKLEIPWAKVFPIRLMLRMGAEYGAYPTSVVSFRDRKPLFGEIGQTIMNLLVDLRNYQYTVHTIENLFVHVEVGRSCIKIPLRKYNEVMKVINSSNEHVISIGASFNTEADSHLVCVQNKHGLYHTQAISATGHPRRVTGASFVVFNGALKTSSGFLAKSSIVEDGLMVQITPEMMESLRQALRDKKDFKITCGKTDTGDIKEYVDICWVENEEKTNKGILSPVDGKSLEGTQHEKVPQGRDFEREGKVMKCTEVYYFLKDHELSSPVPHQFAKEIAVACSTALCPHLKTLKNNGMNKIGLRVSIDSDTVEYLAGSGGYLLPQIYLNELDSTLIPVIHGGMSDPMSLPVKIELIFFIREHLF</sequence>
<organism evidence="5 6">
    <name type="scientific">Accipiter nisus</name>
    <name type="common">Eurasian sparrowhawk</name>
    <dbReference type="NCBI Taxonomy" id="211598"/>
    <lineage>
        <taxon>Eukaryota</taxon>
        <taxon>Metazoa</taxon>
        <taxon>Chordata</taxon>
        <taxon>Craniata</taxon>
        <taxon>Vertebrata</taxon>
        <taxon>Euteleostomi</taxon>
        <taxon>Archelosauria</taxon>
        <taxon>Archosauria</taxon>
        <taxon>Dinosauria</taxon>
        <taxon>Saurischia</taxon>
        <taxon>Theropoda</taxon>
        <taxon>Coelurosauria</taxon>
        <taxon>Aves</taxon>
        <taxon>Neognathae</taxon>
        <taxon>Neoaves</taxon>
        <taxon>Telluraves</taxon>
        <taxon>Accipitrimorphae</taxon>
        <taxon>Accipitriformes</taxon>
        <taxon>Accipitridae</taxon>
        <taxon>Accipitrinae</taxon>
        <taxon>Accipiter</taxon>
    </lineage>
</organism>
<evidence type="ECO:0000259" key="4">
    <source>
        <dbReference type="SMART" id="SM01422"/>
    </source>
</evidence>
<feature type="domain" description="Smad anchor for receptor activation-like Smad-binding" evidence="4">
    <location>
        <begin position="194"/>
        <end position="232"/>
    </location>
</feature>
<feature type="domain" description="Smad anchor for receptor activation-like C-terminal" evidence="3">
    <location>
        <begin position="521"/>
        <end position="869"/>
    </location>
</feature>
<feature type="region of interest" description="Disordered" evidence="1">
    <location>
        <begin position="330"/>
        <end position="350"/>
    </location>
</feature>
<dbReference type="SMART" id="SM01421">
    <property type="entry name" value="DUF3480"/>
    <property type="match status" value="1"/>
</dbReference>
<dbReference type="PANTHER" id="PTHR46319">
    <property type="entry name" value="ZINC FINGER FYVE DOMAIN-CONTAINING PROTEIN"/>
    <property type="match status" value="1"/>
</dbReference>
<evidence type="ECO:0000259" key="3">
    <source>
        <dbReference type="SMART" id="SM01421"/>
    </source>
</evidence>
<dbReference type="PANTHER" id="PTHR46319:SF1">
    <property type="entry name" value="ZINC FINGER FYVE DOMAIN-CONTAINING PROTEIN 16"/>
    <property type="match status" value="1"/>
</dbReference>
<feature type="region of interest" description="Disordered" evidence="1">
    <location>
        <begin position="753"/>
        <end position="773"/>
    </location>
</feature>
<accession>A0A8B9MA05</accession>
<dbReference type="InterPro" id="IPR024608">
    <property type="entry name" value="SARA-like_SBD"/>
</dbReference>
<feature type="compositionally biased region" description="Basic and acidic residues" evidence="1">
    <location>
        <begin position="764"/>
        <end position="773"/>
    </location>
</feature>
<keyword evidence="2" id="KW-0472">Membrane</keyword>
<feature type="transmembrane region" description="Helical" evidence="2">
    <location>
        <begin position="130"/>
        <end position="150"/>
    </location>
</feature>
<dbReference type="Gene3D" id="3.30.40.10">
    <property type="entry name" value="Zinc/RING finger domain, C3HC4 (zinc finger)"/>
    <property type="match status" value="1"/>
</dbReference>
<keyword evidence="6" id="KW-1185">Reference proteome</keyword>
<dbReference type="Gene3D" id="3.30.1360.220">
    <property type="entry name" value="Domain of unknown function (DUF3480), N-terminal subdomain"/>
    <property type="match status" value="1"/>
</dbReference>
<dbReference type="Proteomes" id="UP000694541">
    <property type="component" value="Unplaced"/>
</dbReference>
<dbReference type="Gene3D" id="3.30.500.40">
    <property type="match status" value="1"/>
</dbReference>
<keyword evidence="2" id="KW-1133">Transmembrane helix</keyword>
<evidence type="ECO:0000256" key="2">
    <source>
        <dbReference type="SAM" id="Phobius"/>
    </source>
</evidence>
<dbReference type="InterPro" id="IPR013083">
    <property type="entry name" value="Znf_RING/FYVE/PHD"/>
</dbReference>
<reference evidence="5" key="1">
    <citation type="submission" date="2025-08" db="UniProtKB">
        <authorList>
            <consortium name="Ensembl"/>
        </authorList>
    </citation>
    <scope>IDENTIFICATION</scope>
</reference>
<dbReference type="FunFam" id="3.30.500.40:FF:000002">
    <property type="entry name" value="Zinc finger FYVE domain-containing protein 16"/>
    <property type="match status" value="1"/>
</dbReference>
<dbReference type="SMART" id="SM01422">
    <property type="entry name" value="SARA"/>
    <property type="match status" value="1"/>
</dbReference>
<name>A0A8B9MA05_9AVES</name>
<dbReference type="Pfam" id="PF11979">
    <property type="entry name" value="SARA_C"/>
    <property type="match status" value="1"/>
</dbReference>
<dbReference type="InterPro" id="IPR022557">
    <property type="entry name" value="SARA-like_C"/>
</dbReference>
<feature type="transmembrane region" description="Helical" evidence="2">
    <location>
        <begin position="43"/>
        <end position="65"/>
    </location>
</feature>
<dbReference type="GO" id="GO:0031901">
    <property type="term" value="C:early endosome membrane"/>
    <property type="evidence" value="ECO:0007669"/>
    <property type="project" value="TreeGrafter"/>
</dbReference>
<reference evidence="5" key="2">
    <citation type="submission" date="2025-09" db="UniProtKB">
        <authorList>
            <consortium name="Ensembl"/>
        </authorList>
    </citation>
    <scope>IDENTIFICATION</scope>
</reference>
<dbReference type="GO" id="GO:0016197">
    <property type="term" value="P:endosomal transport"/>
    <property type="evidence" value="ECO:0007669"/>
    <property type="project" value="TreeGrafter"/>
</dbReference>
<evidence type="ECO:0000256" key="1">
    <source>
        <dbReference type="SAM" id="MobiDB-lite"/>
    </source>
</evidence>
<evidence type="ECO:0008006" key="7">
    <source>
        <dbReference type="Google" id="ProtNLM"/>
    </source>
</evidence>
<protein>
    <recommendedName>
        <fullName evidence="7">Zinc finger FYVE domain-containing protein 16</fullName>
    </recommendedName>
</protein>
<dbReference type="AlphaFoldDB" id="A0A8B9MA05"/>
<feature type="compositionally biased region" description="Polar residues" evidence="1">
    <location>
        <begin position="334"/>
        <end position="350"/>
    </location>
</feature>
<evidence type="ECO:0000313" key="5">
    <source>
        <dbReference type="Ensembl" id="ENSANIP00000005753.1"/>
    </source>
</evidence>
<evidence type="ECO:0000313" key="6">
    <source>
        <dbReference type="Proteomes" id="UP000694541"/>
    </source>
</evidence>